<dbReference type="InterPro" id="IPR004559">
    <property type="entry name" value="HemW-like"/>
</dbReference>
<organism evidence="4 5">
    <name type="scientific">Raineya orbicola</name>
    <dbReference type="NCBI Taxonomy" id="2016530"/>
    <lineage>
        <taxon>Bacteria</taxon>
        <taxon>Pseudomonadati</taxon>
        <taxon>Bacteroidota</taxon>
        <taxon>Cytophagia</taxon>
        <taxon>Cytophagales</taxon>
        <taxon>Raineyaceae</taxon>
        <taxon>Raineya</taxon>
    </lineage>
</organism>
<dbReference type="EMBL" id="NKXO01000030">
    <property type="protein sequence ID" value="PKQ67819.1"/>
    <property type="molecule type" value="Genomic_DNA"/>
</dbReference>
<dbReference type="Proteomes" id="UP000233387">
    <property type="component" value="Unassembled WGS sequence"/>
</dbReference>
<dbReference type="GO" id="GO:0004109">
    <property type="term" value="F:coproporphyrinogen oxidase activity"/>
    <property type="evidence" value="ECO:0007669"/>
    <property type="project" value="InterPro"/>
</dbReference>
<keyword evidence="2" id="KW-0143">Chaperone</keyword>
<evidence type="ECO:0000259" key="3">
    <source>
        <dbReference type="PROSITE" id="PS51918"/>
    </source>
</evidence>
<dbReference type="SMART" id="SM00729">
    <property type="entry name" value="Elp3"/>
    <property type="match status" value="1"/>
</dbReference>
<dbReference type="InterPro" id="IPR058240">
    <property type="entry name" value="rSAM_sf"/>
</dbReference>
<keyword evidence="2" id="KW-0004">4Fe-4S</keyword>
<comment type="subcellular location">
    <subcellularLocation>
        <location evidence="2">Cytoplasm</location>
    </subcellularLocation>
</comment>
<dbReference type="PROSITE" id="PS51918">
    <property type="entry name" value="RADICAL_SAM"/>
    <property type="match status" value="1"/>
</dbReference>
<gene>
    <name evidence="4" type="ORF">Rain11_1909</name>
</gene>
<comment type="similarity">
    <text evidence="1">Belongs to the anaerobic coproporphyrinogen-III oxidase family. HemW subfamily.</text>
</comment>
<comment type="caution">
    <text evidence="4">The sequence shown here is derived from an EMBL/GenBank/DDBJ whole genome shotgun (WGS) entry which is preliminary data.</text>
</comment>
<dbReference type="GO" id="GO:0006779">
    <property type="term" value="P:porphyrin-containing compound biosynthetic process"/>
    <property type="evidence" value="ECO:0007669"/>
    <property type="project" value="InterPro"/>
</dbReference>
<feature type="domain" description="Radical SAM core" evidence="3">
    <location>
        <begin position="1"/>
        <end position="200"/>
    </location>
</feature>
<evidence type="ECO:0000313" key="4">
    <source>
        <dbReference type="EMBL" id="PKQ67819.1"/>
    </source>
</evidence>
<sequence>MVKAICQEIALQKDYLQNKTLQSVYFGGGTPSLLSKQDLEKIFEQIQRFFALTPQTEITLEANPDDLTLEKLHILRKVGINRLSIGVQSFHQPHLIFLHRSHTALQAENCVKIAQDVGFSNITIDLIYAIPAENHHIWEQDLQKALSLNVPHISAYCLTIEPRTVFGKKLEKRKMQPIDETFAREQMQILISTLTSAGFEHYEISNFARKGFYSKHNSNYWLGGEYLGIGASAHSYNGESRQYNIADNKSYIAEIFAGKIPATIEQLSPKEKLNEYLLTSLRTQWGAEKSRIQALEPNFFRENRDLLQRFEKQNLIFWNDERIYLTHEGKFFADQIAADLFWV</sequence>
<evidence type="ECO:0000313" key="5">
    <source>
        <dbReference type="Proteomes" id="UP000233387"/>
    </source>
</evidence>
<dbReference type="GO" id="GO:0005737">
    <property type="term" value="C:cytoplasm"/>
    <property type="evidence" value="ECO:0007669"/>
    <property type="project" value="UniProtKB-SubCell"/>
</dbReference>
<keyword evidence="2" id="KW-0963">Cytoplasm</keyword>
<dbReference type="InterPro" id="IPR007197">
    <property type="entry name" value="rSAM"/>
</dbReference>
<keyword evidence="2" id="KW-0349">Heme</keyword>
<dbReference type="PANTHER" id="PTHR13932:SF5">
    <property type="entry name" value="RADICAL S-ADENOSYL METHIONINE DOMAIN-CONTAINING PROTEIN 1, MITOCHONDRIAL"/>
    <property type="match status" value="1"/>
</dbReference>
<dbReference type="Pfam" id="PF04055">
    <property type="entry name" value="Radical_SAM"/>
    <property type="match status" value="1"/>
</dbReference>
<dbReference type="GO" id="GO:0051539">
    <property type="term" value="F:4 iron, 4 sulfur cluster binding"/>
    <property type="evidence" value="ECO:0007669"/>
    <property type="project" value="UniProtKB-UniRule"/>
</dbReference>
<evidence type="ECO:0000256" key="1">
    <source>
        <dbReference type="ARBA" id="ARBA00006100"/>
    </source>
</evidence>
<dbReference type="AlphaFoldDB" id="A0A2N3IC12"/>
<dbReference type="InterPro" id="IPR006638">
    <property type="entry name" value="Elp3/MiaA/NifB-like_rSAM"/>
</dbReference>
<dbReference type="InterPro" id="IPR034505">
    <property type="entry name" value="Coproporphyrinogen-III_oxidase"/>
</dbReference>
<keyword evidence="2" id="KW-0411">Iron-sulfur</keyword>
<dbReference type="Gene3D" id="3.30.750.200">
    <property type="match status" value="1"/>
</dbReference>
<dbReference type="SUPFAM" id="SSF102114">
    <property type="entry name" value="Radical SAM enzymes"/>
    <property type="match status" value="1"/>
</dbReference>
<dbReference type="NCBIfam" id="TIGR00539">
    <property type="entry name" value="hemN_rel"/>
    <property type="match status" value="1"/>
</dbReference>
<name>A0A2N3IC12_9BACT</name>
<evidence type="ECO:0000256" key="2">
    <source>
        <dbReference type="RuleBase" id="RU364116"/>
    </source>
</evidence>
<reference evidence="4 5" key="1">
    <citation type="submission" date="2017-06" db="EMBL/GenBank/DDBJ databases">
        <title>Raineya orbicola gen. nov., sp. nov. a slightly thermophilic bacterium of the phylum Bacteroidetes and the description of Raineyaceae fam. nov.</title>
        <authorList>
            <person name="Albuquerque L."/>
            <person name="Polonia A.R.M."/>
            <person name="Barroso C."/>
            <person name="Froufe H.J.C."/>
            <person name="Lage O."/>
            <person name="Lobo-Da-Cunha A."/>
            <person name="Egas C."/>
            <person name="Da Costa M.S."/>
        </authorList>
    </citation>
    <scope>NUCLEOTIDE SEQUENCE [LARGE SCALE GENOMIC DNA]</scope>
    <source>
        <strain evidence="4 5">SPSPC-11</strain>
    </source>
</reference>
<keyword evidence="2" id="KW-0949">S-adenosyl-L-methionine</keyword>
<dbReference type="GO" id="GO:0046872">
    <property type="term" value="F:metal ion binding"/>
    <property type="evidence" value="ECO:0007669"/>
    <property type="project" value="UniProtKB-UniRule"/>
</dbReference>
<accession>A0A2N3IC12</accession>
<proteinExistence type="inferred from homology"/>
<keyword evidence="2" id="KW-0408">Iron</keyword>
<protein>
    <recommendedName>
        <fullName evidence="2">Heme chaperone HemW</fullName>
    </recommendedName>
</protein>
<comment type="function">
    <text evidence="2">Probably acts as a heme chaperone, transferring heme to an unknown acceptor. Binds one molecule of heme per monomer, possibly covalently. Binds 1 [4Fe-4S] cluster. The cluster is coordinated with 3 cysteines and an exchangeable S-adenosyl-L-methionine.</text>
</comment>
<keyword evidence="5" id="KW-1185">Reference proteome</keyword>
<keyword evidence="2" id="KW-0479">Metal-binding</keyword>
<dbReference type="PANTHER" id="PTHR13932">
    <property type="entry name" value="COPROPORPHYRINIGEN III OXIDASE"/>
    <property type="match status" value="1"/>
</dbReference>